<protein>
    <submittedName>
        <fullName evidence="1">DUF4249 domain-containing protein</fullName>
    </submittedName>
</protein>
<sequence length="358" mass="39612">MSLYKRGIIALSSFLGLIAVVFSCITPFQPDTLSIPSSLVVEGQITNQPGPYIIKLSNTADYSFKSLNLVESGATVSITDNLGNQEVLKESPIGTYQTAASGIQGVVGRRYKLTIQTKAGKRYESDTELLSAAPPILNAYSESVYTPATGSTASKQIWNVYLDTKDPDTLGNYYKWNWTHYEFTDVCQKTYVSRINSYTGISCCTDCWNITRCYNCININSDVNINGKAISRQPIAEVPFTSLSRYYIEIEQQALSRGTYEFWKSVKQLTSNTGGLFDAAPSSVQGNLRCTSNPSEVVYGYFGAMGVSVTYLYVDRSSGKGNPLVDLPVNVPYPTNPPCITCENSLYQTPTKPRWWTY</sequence>
<dbReference type="RefSeq" id="WP_182463519.1">
    <property type="nucleotide sequence ID" value="NZ_CP059732.1"/>
</dbReference>
<name>A0A7G5H4V5_9BACT</name>
<organism evidence="1 2">
    <name type="scientific">Spirosoma foliorum</name>
    <dbReference type="NCBI Taxonomy" id="2710596"/>
    <lineage>
        <taxon>Bacteria</taxon>
        <taxon>Pseudomonadati</taxon>
        <taxon>Bacteroidota</taxon>
        <taxon>Cytophagia</taxon>
        <taxon>Cytophagales</taxon>
        <taxon>Cytophagaceae</taxon>
        <taxon>Spirosoma</taxon>
    </lineage>
</organism>
<keyword evidence="2" id="KW-1185">Reference proteome</keyword>
<dbReference type="PROSITE" id="PS51257">
    <property type="entry name" value="PROKAR_LIPOPROTEIN"/>
    <property type="match status" value="1"/>
</dbReference>
<gene>
    <name evidence="1" type="ORF">H3H32_15265</name>
</gene>
<dbReference type="AlphaFoldDB" id="A0A7G5H4V5"/>
<dbReference type="EMBL" id="CP059732">
    <property type="protein sequence ID" value="QMW06147.1"/>
    <property type="molecule type" value="Genomic_DNA"/>
</dbReference>
<evidence type="ECO:0000313" key="1">
    <source>
        <dbReference type="EMBL" id="QMW06147.1"/>
    </source>
</evidence>
<dbReference type="Pfam" id="PF14054">
    <property type="entry name" value="DUF4249"/>
    <property type="match status" value="1"/>
</dbReference>
<accession>A0A7G5H4V5</accession>
<proteinExistence type="predicted"/>
<dbReference type="Proteomes" id="UP000515369">
    <property type="component" value="Chromosome"/>
</dbReference>
<reference evidence="1 2" key="1">
    <citation type="submission" date="2020-07" db="EMBL/GenBank/DDBJ databases">
        <title>Spirosoma foliorum sp. nov., isolated from the leaves on the Nejang mountain Korea, Republic of.</title>
        <authorList>
            <person name="Ho H."/>
            <person name="Lee Y.-J."/>
            <person name="Nurcahyanto D.-A."/>
            <person name="Kim S.-G."/>
        </authorList>
    </citation>
    <scope>NUCLEOTIDE SEQUENCE [LARGE SCALE GENOMIC DNA]</scope>
    <source>
        <strain evidence="1 2">PL0136</strain>
    </source>
</reference>
<evidence type="ECO:0000313" key="2">
    <source>
        <dbReference type="Proteomes" id="UP000515369"/>
    </source>
</evidence>
<dbReference type="KEGG" id="sfol:H3H32_15265"/>
<dbReference type="InterPro" id="IPR025345">
    <property type="entry name" value="DUF4249"/>
</dbReference>